<organism evidence="2 3">
    <name type="scientific">Ideonella livida</name>
    <dbReference type="NCBI Taxonomy" id="2707176"/>
    <lineage>
        <taxon>Bacteria</taxon>
        <taxon>Pseudomonadati</taxon>
        <taxon>Pseudomonadota</taxon>
        <taxon>Betaproteobacteria</taxon>
        <taxon>Burkholderiales</taxon>
        <taxon>Sphaerotilaceae</taxon>
        <taxon>Ideonella</taxon>
    </lineage>
</organism>
<dbReference type="EMBL" id="JAAGOH010000001">
    <property type="protein sequence ID" value="NDY89714.1"/>
    <property type="molecule type" value="Genomic_DNA"/>
</dbReference>
<feature type="region of interest" description="Disordered" evidence="1">
    <location>
        <begin position="204"/>
        <end position="223"/>
    </location>
</feature>
<comment type="caution">
    <text evidence="2">The sequence shown here is derived from an EMBL/GenBank/DDBJ whole genome shotgun (WGS) entry which is preliminary data.</text>
</comment>
<evidence type="ECO:0000313" key="3">
    <source>
        <dbReference type="Proteomes" id="UP000484255"/>
    </source>
</evidence>
<evidence type="ECO:0000313" key="2">
    <source>
        <dbReference type="EMBL" id="NDY89714.1"/>
    </source>
</evidence>
<dbReference type="RefSeq" id="WP_163455568.1">
    <property type="nucleotide sequence ID" value="NZ_JAAGOH010000001.1"/>
</dbReference>
<reference evidence="2 3" key="1">
    <citation type="submission" date="2020-02" db="EMBL/GenBank/DDBJ databases">
        <title>Ideonella bacterium strain TBM-1.</title>
        <authorList>
            <person name="Chen W.-M."/>
        </authorList>
    </citation>
    <scope>NUCLEOTIDE SEQUENCE [LARGE SCALE GENOMIC DNA]</scope>
    <source>
        <strain evidence="2 3">TBM-1</strain>
    </source>
</reference>
<name>A0A7C9PFG3_9BURK</name>
<evidence type="ECO:0000256" key="1">
    <source>
        <dbReference type="SAM" id="MobiDB-lite"/>
    </source>
</evidence>
<keyword evidence="3" id="KW-1185">Reference proteome</keyword>
<accession>A0A7C9PFG3</accession>
<dbReference type="Proteomes" id="UP000484255">
    <property type="component" value="Unassembled WGS sequence"/>
</dbReference>
<gene>
    <name evidence="2" type="ORF">G3A44_00740</name>
</gene>
<sequence>MSDNLKAYMVSESGEGHACVAFAVSGAPARQAGAGELGTDWDGIESCRRAPEFDAYAPGPVPKRALYDAGWWFECGHCGHRVSINEYHEYRSDDEGNDAAPEDFGFFERGRQVYCCRACMAKDEADDRTRAAHDAALVELVALKYPEVLVVSYAYWNIPEPKRSEVRFTLPGLEGMVRWIIGENTVSVERRDVENFKRLYSPGTSATPEIQPARPPSAFIASN</sequence>
<dbReference type="AlphaFoldDB" id="A0A7C9PFG3"/>
<proteinExistence type="predicted"/>
<protein>
    <submittedName>
        <fullName evidence="2">Uncharacterized protein</fullName>
    </submittedName>
</protein>